<dbReference type="GeneID" id="25917677"/>
<dbReference type="RefSeq" id="XP_014144206.1">
    <property type="nucleotide sequence ID" value="XM_014288731.1"/>
</dbReference>
<proteinExistence type="predicted"/>
<name>A0A0L0F146_9EUKA</name>
<dbReference type="Proteomes" id="UP000054560">
    <property type="component" value="Unassembled WGS sequence"/>
</dbReference>
<keyword evidence="3" id="KW-1185">Reference proteome</keyword>
<sequence>MSDPRVITEDSANMQKANSSPPLIGDNQIDESVEEGTIADDMAGSSYAGQVQEKQSSKAHGKQPAAVQSSVPTPVTDMDTDTSDTIA</sequence>
<feature type="compositionally biased region" description="Acidic residues" evidence="1">
    <location>
        <begin position="78"/>
        <end position="87"/>
    </location>
</feature>
<accession>A0A0L0F146</accession>
<evidence type="ECO:0000313" key="3">
    <source>
        <dbReference type="Proteomes" id="UP000054560"/>
    </source>
</evidence>
<evidence type="ECO:0000313" key="2">
    <source>
        <dbReference type="EMBL" id="KNC70304.1"/>
    </source>
</evidence>
<feature type="non-terminal residue" evidence="2">
    <location>
        <position position="87"/>
    </location>
</feature>
<evidence type="ECO:0000256" key="1">
    <source>
        <dbReference type="SAM" id="MobiDB-lite"/>
    </source>
</evidence>
<reference evidence="2 3" key="1">
    <citation type="submission" date="2011-02" db="EMBL/GenBank/DDBJ databases">
        <title>The Genome Sequence of Sphaeroforma arctica JP610.</title>
        <authorList>
            <consortium name="The Broad Institute Genome Sequencing Platform"/>
            <person name="Russ C."/>
            <person name="Cuomo C."/>
            <person name="Young S.K."/>
            <person name="Zeng Q."/>
            <person name="Gargeya S."/>
            <person name="Alvarado L."/>
            <person name="Berlin A."/>
            <person name="Chapman S.B."/>
            <person name="Chen Z."/>
            <person name="Freedman E."/>
            <person name="Gellesch M."/>
            <person name="Goldberg J."/>
            <person name="Griggs A."/>
            <person name="Gujja S."/>
            <person name="Heilman E."/>
            <person name="Heiman D."/>
            <person name="Howarth C."/>
            <person name="Mehta T."/>
            <person name="Neiman D."/>
            <person name="Pearson M."/>
            <person name="Roberts A."/>
            <person name="Saif S."/>
            <person name="Shea T."/>
            <person name="Shenoy N."/>
            <person name="Sisk P."/>
            <person name="Stolte C."/>
            <person name="Sykes S."/>
            <person name="White J."/>
            <person name="Yandava C."/>
            <person name="Burger G."/>
            <person name="Gray M.W."/>
            <person name="Holland P.W.H."/>
            <person name="King N."/>
            <person name="Lang F.B.F."/>
            <person name="Roger A.J."/>
            <person name="Ruiz-Trillo I."/>
            <person name="Haas B."/>
            <person name="Nusbaum C."/>
            <person name="Birren B."/>
        </authorList>
    </citation>
    <scope>NUCLEOTIDE SEQUENCE [LARGE SCALE GENOMIC DNA]</scope>
    <source>
        <strain evidence="2 3">JP610</strain>
    </source>
</reference>
<feature type="compositionally biased region" description="Polar residues" evidence="1">
    <location>
        <begin position="10"/>
        <end position="21"/>
    </location>
</feature>
<dbReference type="EMBL" id="KQ251542">
    <property type="protein sequence ID" value="KNC70304.1"/>
    <property type="molecule type" value="Genomic_DNA"/>
</dbReference>
<protein>
    <submittedName>
        <fullName evidence="2">Uncharacterized protein</fullName>
    </submittedName>
</protein>
<dbReference type="AlphaFoldDB" id="A0A0L0F146"/>
<organism evidence="2 3">
    <name type="scientific">Sphaeroforma arctica JP610</name>
    <dbReference type="NCBI Taxonomy" id="667725"/>
    <lineage>
        <taxon>Eukaryota</taxon>
        <taxon>Ichthyosporea</taxon>
        <taxon>Ichthyophonida</taxon>
        <taxon>Sphaeroforma</taxon>
    </lineage>
</organism>
<feature type="region of interest" description="Disordered" evidence="1">
    <location>
        <begin position="45"/>
        <end position="87"/>
    </location>
</feature>
<feature type="region of interest" description="Disordered" evidence="1">
    <location>
        <begin position="1"/>
        <end position="28"/>
    </location>
</feature>
<gene>
    <name evidence="2" type="ORF">SARC_17173</name>
</gene>